<keyword evidence="2 5" id="KW-0413">Isomerase</keyword>
<dbReference type="EMBL" id="CP036280">
    <property type="protein sequence ID" value="QDU72307.1"/>
    <property type="molecule type" value="Genomic_DNA"/>
</dbReference>
<dbReference type="CDD" id="cd00165">
    <property type="entry name" value="S4"/>
    <property type="match status" value="1"/>
</dbReference>
<dbReference type="CDD" id="cd02869">
    <property type="entry name" value="PseudoU_synth_RluA_like"/>
    <property type="match status" value="1"/>
</dbReference>
<dbReference type="GO" id="GO:0000455">
    <property type="term" value="P:enzyme-directed rRNA pseudouridine synthesis"/>
    <property type="evidence" value="ECO:0007669"/>
    <property type="project" value="TreeGrafter"/>
</dbReference>
<evidence type="ECO:0000313" key="5">
    <source>
        <dbReference type="EMBL" id="QDU72307.1"/>
    </source>
</evidence>
<dbReference type="InterPro" id="IPR006224">
    <property type="entry name" value="PsdUridine_synth_RluA-like_CS"/>
</dbReference>
<comment type="similarity">
    <text evidence="1">Belongs to the pseudouridine synthase RluA family.</text>
</comment>
<evidence type="ECO:0000256" key="3">
    <source>
        <dbReference type="PROSITE-ProRule" id="PRU00182"/>
    </source>
</evidence>
<dbReference type="Pfam" id="PF01479">
    <property type="entry name" value="S4"/>
    <property type="match status" value="1"/>
</dbReference>
<dbReference type="EC" id="5.4.99.23" evidence="5"/>
<dbReference type="RefSeq" id="WP_145446481.1">
    <property type="nucleotide sequence ID" value="NZ_CP036280.1"/>
</dbReference>
<dbReference type="GO" id="GO:0160140">
    <property type="term" value="F:23S rRNA pseudouridine(1911/1915/1917) synthase activity"/>
    <property type="evidence" value="ECO:0007669"/>
    <property type="project" value="UniProtKB-EC"/>
</dbReference>
<reference evidence="5 6" key="1">
    <citation type="submission" date="2019-02" db="EMBL/GenBank/DDBJ databases">
        <title>Deep-cultivation of Planctomycetes and their phenomic and genomic characterization uncovers novel biology.</title>
        <authorList>
            <person name="Wiegand S."/>
            <person name="Jogler M."/>
            <person name="Boedeker C."/>
            <person name="Pinto D."/>
            <person name="Vollmers J."/>
            <person name="Rivas-Marin E."/>
            <person name="Kohn T."/>
            <person name="Peeters S.H."/>
            <person name="Heuer A."/>
            <person name="Rast P."/>
            <person name="Oberbeckmann S."/>
            <person name="Bunk B."/>
            <person name="Jeske O."/>
            <person name="Meyerdierks A."/>
            <person name="Storesund J.E."/>
            <person name="Kallscheuer N."/>
            <person name="Luecker S."/>
            <person name="Lage O.M."/>
            <person name="Pohl T."/>
            <person name="Merkel B.J."/>
            <person name="Hornburger P."/>
            <person name="Mueller R.-W."/>
            <person name="Bruemmer F."/>
            <person name="Labrenz M."/>
            <person name="Spormann A.M."/>
            <person name="Op den Camp H."/>
            <person name="Overmann J."/>
            <person name="Amann R."/>
            <person name="Jetten M.S.M."/>
            <person name="Mascher T."/>
            <person name="Medema M.H."/>
            <person name="Devos D.P."/>
            <person name="Kaster A.-K."/>
            <person name="Ovreas L."/>
            <person name="Rohde M."/>
            <person name="Galperin M.Y."/>
            <person name="Jogler C."/>
        </authorList>
    </citation>
    <scope>NUCLEOTIDE SEQUENCE [LARGE SCALE GENOMIC DNA]</scope>
    <source>
        <strain evidence="5 6">Pan265</strain>
    </source>
</reference>
<keyword evidence="6" id="KW-1185">Reference proteome</keyword>
<dbReference type="Gene3D" id="3.10.290.10">
    <property type="entry name" value="RNA-binding S4 domain"/>
    <property type="match status" value="1"/>
</dbReference>
<dbReference type="GO" id="GO:0003723">
    <property type="term" value="F:RNA binding"/>
    <property type="evidence" value="ECO:0007669"/>
    <property type="project" value="UniProtKB-KW"/>
</dbReference>
<evidence type="ECO:0000256" key="1">
    <source>
        <dbReference type="ARBA" id="ARBA00010876"/>
    </source>
</evidence>
<proteinExistence type="inferred from homology"/>
<dbReference type="InterPro" id="IPR050188">
    <property type="entry name" value="RluA_PseudoU_synthase"/>
</dbReference>
<dbReference type="PROSITE" id="PS01129">
    <property type="entry name" value="PSI_RLU"/>
    <property type="match status" value="1"/>
</dbReference>
<keyword evidence="3" id="KW-0694">RNA-binding</keyword>
<dbReference type="InterPro" id="IPR002942">
    <property type="entry name" value="S4_RNA-bd"/>
</dbReference>
<dbReference type="PROSITE" id="PS50889">
    <property type="entry name" value="S4"/>
    <property type="match status" value="1"/>
</dbReference>
<evidence type="ECO:0000256" key="2">
    <source>
        <dbReference type="ARBA" id="ARBA00023235"/>
    </source>
</evidence>
<dbReference type="Pfam" id="PF00849">
    <property type="entry name" value="PseudoU_synth_2"/>
    <property type="match status" value="1"/>
</dbReference>
<accession>A0A518BZA6</accession>
<protein>
    <submittedName>
        <fullName evidence="5">Ribosomal large subunit pseudouridine synthase D</fullName>
        <ecNumber evidence="5">5.4.99.23</ecNumber>
    </submittedName>
</protein>
<dbReference type="KEGG" id="mcad:Pan265_21710"/>
<dbReference type="PANTHER" id="PTHR21600:SF44">
    <property type="entry name" value="RIBOSOMAL LARGE SUBUNIT PSEUDOURIDINE SYNTHASE D"/>
    <property type="match status" value="1"/>
</dbReference>
<dbReference type="SUPFAM" id="SSF55120">
    <property type="entry name" value="Pseudouridine synthase"/>
    <property type="match status" value="1"/>
</dbReference>
<evidence type="ECO:0000313" key="6">
    <source>
        <dbReference type="Proteomes" id="UP000320386"/>
    </source>
</evidence>
<dbReference type="InterPro" id="IPR036986">
    <property type="entry name" value="S4_RNA-bd_sf"/>
</dbReference>
<dbReference type="Proteomes" id="UP000320386">
    <property type="component" value="Chromosome"/>
</dbReference>
<name>A0A518BZA6_9BACT</name>
<dbReference type="AlphaFoldDB" id="A0A518BZA6"/>
<dbReference type="OrthoDB" id="9784108at2"/>
<dbReference type="SMART" id="SM00363">
    <property type="entry name" value="S4"/>
    <property type="match status" value="1"/>
</dbReference>
<dbReference type="SUPFAM" id="SSF55174">
    <property type="entry name" value="Alpha-L RNA-binding motif"/>
    <property type="match status" value="1"/>
</dbReference>
<sequence>MRSWYVNDAFAMRLDLFLVERLGVTRGEARRAIEDGKVSVGGRVTDRVATIVETGSEVVVEGPVVAEDLRIEPEYDLVLRIIDEGNGWVAIDKPAGRAVHPLRTGETGTLLNAVAARWPHVQGIGEGGLRSGVVHRLDVTTSGVILVATAQPAWERLREAFEQRTIRKRYHALVEGHCAGSGAWEMDLRVAAHKPARVEALPISDQPHPESRRCDLRWQALSAGDGATLISVDLGTGFLHQIRAMAAAQGHPVVGDEAYGSVIETTRPMLHADTLEFDGHVLRAPPPDDFVAAGKTLNISVSR</sequence>
<dbReference type="PANTHER" id="PTHR21600">
    <property type="entry name" value="MITOCHONDRIAL RNA PSEUDOURIDINE SYNTHASE"/>
    <property type="match status" value="1"/>
</dbReference>
<gene>
    <name evidence="5" type="primary">rluD_2</name>
    <name evidence="5" type="ORF">Pan265_21710</name>
</gene>
<organism evidence="5 6">
    <name type="scientific">Mucisphaera calidilacus</name>
    <dbReference type="NCBI Taxonomy" id="2527982"/>
    <lineage>
        <taxon>Bacteria</taxon>
        <taxon>Pseudomonadati</taxon>
        <taxon>Planctomycetota</taxon>
        <taxon>Phycisphaerae</taxon>
        <taxon>Phycisphaerales</taxon>
        <taxon>Phycisphaeraceae</taxon>
        <taxon>Mucisphaera</taxon>
    </lineage>
</organism>
<feature type="domain" description="RNA-binding S4" evidence="4">
    <location>
        <begin position="12"/>
        <end position="70"/>
    </location>
</feature>
<dbReference type="Gene3D" id="3.30.2350.10">
    <property type="entry name" value="Pseudouridine synthase"/>
    <property type="match status" value="1"/>
</dbReference>
<dbReference type="InterPro" id="IPR020103">
    <property type="entry name" value="PsdUridine_synth_cat_dom_sf"/>
</dbReference>
<evidence type="ECO:0000259" key="4">
    <source>
        <dbReference type="SMART" id="SM00363"/>
    </source>
</evidence>
<dbReference type="InterPro" id="IPR006145">
    <property type="entry name" value="PsdUridine_synth_RsuA/RluA"/>
</dbReference>